<dbReference type="PANTHER" id="PTHR34582">
    <property type="entry name" value="UPF0702 TRANSMEMBRANE PROTEIN YCAP"/>
    <property type="match status" value="1"/>
</dbReference>
<dbReference type="PANTHER" id="PTHR34582:SF6">
    <property type="entry name" value="UPF0702 TRANSMEMBRANE PROTEIN YCAP"/>
    <property type="match status" value="1"/>
</dbReference>
<evidence type="ECO:0000256" key="4">
    <source>
        <dbReference type="ARBA" id="ARBA00022692"/>
    </source>
</evidence>
<keyword evidence="10" id="KW-1185">Reference proteome</keyword>
<dbReference type="InterPro" id="IPR007353">
    <property type="entry name" value="DUF421"/>
</dbReference>
<dbReference type="Proteomes" id="UP001596022">
    <property type="component" value="Unassembled WGS sequence"/>
</dbReference>
<feature type="transmembrane region" description="Helical" evidence="7">
    <location>
        <begin position="6"/>
        <end position="22"/>
    </location>
</feature>
<evidence type="ECO:0000256" key="6">
    <source>
        <dbReference type="ARBA" id="ARBA00023136"/>
    </source>
</evidence>
<keyword evidence="6 7" id="KW-0472">Membrane</keyword>
<evidence type="ECO:0000313" key="10">
    <source>
        <dbReference type="Proteomes" id="UP001596022"/>
    </source>
</evidence>
<comment type="caution">
    <text evidence="9">The sequence shown here is derived from an EMBL/GenBank/DDBJ whole genome shotgun (WGS) entry which is preliminary data.</text>
</comment>
<organism evidence="9 10">
    <name type="scientific">Camelliibacillus cellulosilyticus</name>
    <dbReference type="NCBI Taxonomy" id="2174486"/>
    <lineage>
        <taxon>Bacteria</taxon>
        <taxon>Bacillati</taxon>
        <taxon>Bacillota</taxon>
        <taxon>Bacilli</taxon>
        <taxon>Bacillales</taxon>
        <taxon>Sporolactobacillaceae</taxon>
        <taxon>Camelliibacillus</taxon>
    </lineage>
</organism>
<keyword evidence="3" id="KW-1003">Cell membrane</keyword>
<comment type="subcellular location">
    <subcellularLocation>
        <location evidence="1">Cell membrane</location>
        <topology evidence="1">Multi-pass membrane protein</topology>
    </subcellularLocation>
</comment>
<comment type="similarity">
    <text evidence="2">Belongs to the UPF0702 family.</text>
</comment>
<evidence type="ECO:0000256" key="3">
    <source>
        <dbReference type="ARBA" id="ARBA00022475"/>
    </source>
</evidence>
<feature type="domain" description="YetF C-terminal" evidence="8">
    <location>
        <begin position="82"/>
        <end position="211"/>
    </location>
</feature>
<reference evidence="10" key="1">
    <citation type="journal article" date="2019" name="Int. J. Syst. Evol. Microbiol.">
        <title>The Global Catalogue of Microorganisms (GCM) 10K type strain sequencing project: providing services to taxonomists for standard genome sequencing and annotation.</title>
        <authorList>
            <consortium name="The Broad Institute Genomics Platform"/>
            <consortium name="The Broad Institute Genome Sequencing Center for Infectious Disease"/>
            <person name="Wu L."/>
            <person name="Ma J."/>
        </authorList>
    </citation>
    <scope>NUCLEOTIDE SEQUENCE [LARGE SCALE GENOMIC DNA]</scope>
    <source>
        <strain evidence="10">CGMCC 1.16306</strain>
    </source>
</reference>
<evidence type="ECO:0000256" key="1">
    <source>
        <dbReference type="ARBA" id="ARBA00004651"/>
    </source>
</evidence>
<name>A0ABV9GLG7_9BACL</name>
<feature type="transmembrane region" description="Helical" evidence="7">
    <location>
        <begin position="34"/>
        <end position="53"/>
    </location>
</feature>
<dbReference type="Gene3D" id="3.30.240.20">
    <property type="entry name" value="bsu07140 like domains"/>
    <property type="match status" value="2"/>
</dbReference>
<feature type="transmembrane region" description="Helical" evidence="7">
    <location>
        <begin position="59"/>
        <end position="79"/>
    </location>
</feature>
<dbReference type="EMBL" id="JBHSFW010000001">
    <property type="protein sequence ID" value="MFC4617686.1"/>
    <property type="molecule type" value="Genomic_DNA"/>
</dbReference>
<keyword evidence="5 7" id="KW-1133">Transmembrane helix</keyword>
<dbReference type="RefSeq" id="WP_376844718.1">
    <property type="nucleotide sequence ID" value="NZ_JBHSFW010000001.1"/>
</dbReference>
<sequence>MEFVFRYIWTPISVFVLGYLLIRFMGKKAVAEMTGFELLAILVLGTAITEPIVTKRLGIASYYSVAIVILYMIFSRLSLVNGLQKLLKPSPRVLIRGGDIDQKALKKERVTVHELLALLRINGYTKAADIEMATIEETGRISFIPKSHVRPVQPKDLGLVPSPTFIPIPVIIEGEIIYHNIKYLGKDMDWLIRQLQAAGVERDAIKNITIAILNQEDTLEVDIVNKHNHDSGSYNYKPGRLN</sequence>
<dbReference type="InterPro" id="IPR023090">
    <property type="entry name" value="UPF0702_alpha/beta_dom_sf"/>
</dbReference>
<dbReference type="Pfam" id="PF04239">
    <property type="entry name" value="DUF421"/>
    <property type="match status" value="1"/>
</dbReference>
<keyword evidence="4 7" id="KW-0812">Transmembrane</keyword>
<evidence type="ECO:0000256" key="2">
    <source>
        <dbReference type="ARBA" id="ARBA00006448"/>
    </source>
</evidence>
<evidence type="ECO:0000259" key="8">
    <source>
        <dbReference type="Pfam" id="PF04239"/>
    </source>
</evidence>
<accession>A0ABV9GLG7</accession>
<gene>
    <name evidence="9" type="ORF">ACFO4N_02960</name>
</gene>
<evidence type="ECO:0000256" key="5">
    <source>
        <dbReference type="ARBA" id="ARBA00022989"/>
    </source>
</evidence>
<protein>
    <submittedName>
        <fullName evidence="9">DUF421 domain-containing protein</fullName>
    </submittedName>
</protein>
<evidence type="ECO:0000313" key="9">
    <source>
        <dbReference type="EMBL" id="MFC4617686.1"/>
    </source>
</evidence>
<proteinExistence type="inferred from homology"/>
<evidence type="ECO:0000256" key="7">
    <source>
        <dbReference type="SAM" id="Phobius"/>
    </source>
</evidence>